<dbReference type="GO" id="GO:0005737">
    <property type="term" value="C:cytoplasm"/>
    <property type="evidence" value="ECO:0007669"/>
    <property type="project" value="TreeGrafter"/>
</dbReference>
<dbReference type="GO" id="GO:0005524">
    <property type="term" value="F:ATP binding"/>
    <property type="evidence" value="ECO:0007669"/>
    <property type="project" value="UniProtKB-UniRule"/>
</dbReference>
<evidence type="ECO:0000256" key="1">
    <source>
        <dbReference type="PROSITE-ProRule" id="PRU10141"/>
    </source>
</evidence>
<dbReference type="SUPFAM" id="SSF56112">
    <property type="entry name" value="Protein kinase-like (PK-like)"/>
    <property type="match status" value="1"/>
</dbReference>
<proteinExistence type="predicted"/>
<dbReference type="PROSITE" id="PS00107">
    <property type="entry name" value="PROTEIN_KINASE_ATP"/>
    <property type="match status" value="1"/>
</dbReference>
<evidence type="ECO:0000313" key="3">
    <source>
        <dbReference type="EMBL" id="GGG02143.1"/>
    </source>
</evidence>
<gene>
    <name evidence="3" type="ORF">GCM10010916_19140</name>
</gene>
<dbReference type="Pfam" id="PF00069">
    <property type="entry name" value="Pkinase"/>
    <property type="match status" value="1"/>
</dbReference>
<comment type="caution">
    <text evidence="3">The sequence shown here is derived from an EMBL/GenBank/DDBJ whole genome shotgun (WGS) entry which is preliminary data.</text>
</comment>
<organism evidence="3 4">
    <name type="scientific">Paenibacillus abyssi</name>
    <dbReference type="NCBI Taxonomy" id="1340531"/>
    <lineage>
        <taxon>Bacteria</taxon>
        <taxon>Bacillati</taxon>
        <taxon>Bacillota</taxon>
        <taxon>Bacilli</taxon>
        <taxon>Bacillales</taxon>
        <taxon>Paenibacillaceae</taxon>
        <taxon>Paenibacillus</taxon>
    </lineage>
</organism>
<evidence type="ECO:0000259" key="2">
    <source>
        <dbReference type="PROSITE" id="PS50011"/>
    </source>
</evidence>
<dbReference type="AlphaFoldDB" id="A0A917CX94"/>
<dbReference type="InterPro" id="IPR053235">
    <property type="entry name" value="Ser_Thr_kinase"/>
</dbReference>
<sequence>MLQPDTIVKFNVMKHFKHVSPLGSGGTGDTFLFKDETTDMFFAFKKYSPKGSNDIEENYGRFVDEIKILFKLTHPNIVRVYNYYLYPQAKSGYLQMEYVDGVPIDKFEPTFFGKDWDDIFKEVIYAFEYLEINRILHRDIRPSNILIDKEENVKVIDFGFGKKLEATENEGKSVFLNWPVTQLPNEVQLEGTYNHQTEVYFIGKLFQYILGENLSEFKYNYVIDKMIKLEPSNRYGSFNEVSRDISAGVISEVDFSKKEKEVYGLFADALASHIIHYHDKYEPIQDIETTLNKLATLIRNSSLETYIQDNAQLIRCFIKGNYSFNSKSDIQVSYVKDFYRFLVELPPYKQKIVLDNIYTRLGRIKVIVDNGLPF</sequence>
<protein>
    <recommendedName>
        <fullName evidence="2">Protein kinase domain-containing protein</fullName>
    </recommendedName>
</protein>
<name>A0A917CX94_9BACL</name>
<keyword evidence="1" id="KW-0547">Nucleotide-binding</keyword>
<accession>A0A917CX94</accession>
<reference evidence="3" key="1">
    <citation type="journal article" date="2014" name="Int. J. Syst. Evol. Microbiol.">
        <title>Complete genome sequence of Corynebacterium casei LMG S-19264T (=DSM 44701T), isolated from a smear-ripened cheese.</title>
        <authorList>
            <consortium name="US DOE Joint Genome Institute (JGI-PGF)"/>
            <person name="Walter F."/>
            <person name="Albersmeier A."/>
            <person name="Kalinowski J."/>
            <person name="Ruckert C."/>
        </authorList>
    </citation>
    <scope>NUCLEOTIDE SEQUENCE</scope>
    <source>
        <strain evidence="3">CGMCC 1.12987</strain>
    </source>
</reference>
<reference evidence="3" key="2">
    <citation type="submission" date="2020-09" db="EMBL/GenBank/DDBJ databases">
        <authorList>
            <person name="Sun Q."/>
            <person name="Zhou Y."/>
        </authorList>
    </citation>
    <scope>NUCLEOTIDE SEQUENCE</scope>
    <source>
        <strain evidence="3">CGMCC 1.12987</strain>
    </source>
</reference>
<dbReference type="InterPro" id="IPR011009">
    <property type="entry name" value="Kinase-like_dom_sf"/>
</dbReference>
<dbReference type="InterPro" id="IPR020635">
    <property type="entry name" value="Tyr_kinase_cat_dom"/>
</dbReference>
<dbReference type="EMBL" id="BMGR01000005">
    <property type="protein sequence ID" value="GGG02143.1"/>
    <property type="molecule type" value="Genomic_DNA"/>
</dbReference>
<dbReference type="InterPro" id="IPR017441">
    <property type="entry name" value="Protein_kinase_ATP_BS"/>
</dbReference>
<dbReference type="InterPro" id="IPR008266">
    <property type="entry name" value="Tyr_kinase_AS"/>
</dbReference>
<dbReference type="CDD" id="cd00180">
    <property type="entry name" value="PKc"/>
    <property type="match status" value="1"/>
</dbReference>
<dbReference type="Proteomes" id="UP000644756">
    <property type="component" value="Unassembled WGS sequence"/>
</dbReference>
<keyword evidence="4" id="KW-1185">Reference proteome</keyword>
<dbReference type="GO" id="GO:0004674">
    <property type="term" value="F:protein serine/threonine kinase activity"/>
    <property type="evidence" value="ECO:0007669"/>
    <property type="project" value="TreeGrafter"/>
</dbReference>
<feature type="domain" description="Protein kinase" evidence="2">
    <location>
        <begin position="16"/>
        <end position="342"/>
    </location>
</feature>
<dbReference type="PROSITE" id="PS00109">
    <property type="entry name" value="PROTEIN_KINASE_TYR"/>
    <property type="match status" value="1"/>
</dbReference>
<dbReference type="GO" id="GO:0004713">
    <property type="term" value="F:protein tyrosine kinase activity"/>
    <property type="evidence" value="ECO:0007669"/>
    <property type="project" value="InterPro"/>
</dbReference>
<dbReference type="RefSeq" id="WP_188530829.1">
    <property type="nucleotide sequence ID" value="NZ_BMGR01000005.1"/>
</dbReference>
<dbReference type="PROSITE" id="PS50011">
    <property type="entry name" value="PROTEIN_KINASE_DOM"/>
    <property type="match status" value="1"/>
</dbReference>
<feature type="binding site" evidence="1">
    <location>
        <position position="45"/>
    </location>
    <ligand>
        <name>ATP</name>
        <dbReference type="ChEBI" id="CHEBI:30616"/>
    </ligand>
</feature>
<dbReference type="InterPro" id="IPR000719">
    <property type="entry name" value="Prot_kinase_dom"/>
</dbReference>
<keyword evidence="1" id="KW-0067">ATP-binding</keyword>
<dbReference type="SMART" id="SM00219">
    <property type="entry name" value="TyrKc"/>
    <property type="match status" value="1"/>
</dbReference>
<evidence type="ECO:0000313" key="4">
    <source>
        <dbReference type="Proteomes" id="UP000644756"/>
    </source>
</evidence>
<dbReference type="PANTHER" id="PTHR24361">
    <property type="entry name" value="MITOGEN-ACTIVATED KINASE KINASE KINASE"/>
    <property type="match status" value="1"/>
</dbReference>
<dbReference type="Gene3D" id="1.10.510.10">
    <property type="entry name" value="Transferase(Phosphotransferase) domain 1"/>
    <property type="match status" value="1"/>
</dbReference>